<gene>
    <name evidence="3" type="ORF">CV102_21840</name>
</gene>
<keyword evidence="1" id="KW-0812">Transmembrane</keyword>
<evidence type="ECO:0000256" key="1">
    <source>
        <dbReference type="SAM" id="Phobius"/>
    </source>
</evidence>
<keyword evidence="1" id="KW-1133">Transmembrane helix</keyword>
<keyword evidence="4" id="KW-1185">Reference proteome</keyword>
<dbReference type="Proteomes" id="UP000766904">
    <property type="component" value="Unassembled WGS sequence"/>
</dbReference>
<name>A0A8J8TNA9_9EURY</name>
<feature type="domain" description="DUF2061" evidence="2">
    <location>
        <begin position="22"/>
        <end position="73"/>
    </location>
</feature>
<dbReference type="EMBL" id="PHNJ01000017">
    <property type="protein sequence ID" value="TYL36471.1"/>
    <property type="molecule type" value="Genomic_DNA"/>
</dbReference>
<evidence type="ECO:0000259" key="2">
    <source>
        <dbReference type="Pfam" id="PF09834"/>
    </source>
</evidence>
<evidence type="ECO:0000313" key="3">
    <source>
        <dbReference type="EMBL" id="TYL36471.1"/>
    </source>
</evidence>
<feature type="transmembrane region" description="Helical" evidence="1">
    <location>
        <begin position="26"/>
        <end position="43"/>
    </location>
</feature>
<dbReference type="RefSeq" id="WP_148860120.1">
    <property type="nucleotide sequence ID" value="NZ_PHNJ01000017.1"/>
</dbReference>
<dbReference type="AlphaFoldDB" id="A0A8J8TNA9"/>
<dbReference type="OrthoDB" id="322944at2157"/>
<comment type="caution">
    <text evidence="3">The sequence shown here is derived from an EMBL/GenBank/DDBJ whole genome shotgun (WGS) entry which is preliminary data.</text>
</comment>
<evidence type="ECO:0000313" key="4">
    <source>
        <dbReference type="Proteomes" id="UP000766904"/>
    </source>
</evidence>
<accession>A0A8J8TNA9</accession>
<keyword evidence="1" id="KW-0472">Membrane</keyword>
<reference evidence="3" key="1">
    <citation type="submission" date="2017-11" db="EMBL/GenBank/DDBJ databases">
        <authorList>
            <person name="Kajale S.C."/>
            <person name="Sharma A."/>
        </authorList>
    </citation>
    <scope>NUCLEOTIDE SEQUENCE</scope>
    <source>
        <strain evidence="3">LS1_42</strain>
    </source>
</reference>
<organism evidence="3 4">
    <name type="scientific">Natronococcus pandeyae</name>
    <dbReference type="NCBI Taxonomy" id="2055836"/>
    <lineage>
        <taxon>Archaea</taxon>
        <taxon>Methanobacteriati</taxon>
        <taxon>Methanobacteriota</taxon>
        <taxon>Stenosarchaea group</taxon>
        <taxon>Halobacteria</taxon>
        <taxon>Halobacteriales</taxon>
        <taxon>Natrialbaceae</taxon>
        <taxon>Natronococcus</taxon>
    </lineage>
</organism>
<proteinExistence type="predicted"/>
<protein>
    <recommendedName>
        <fullName evidence="2">DUF2061 domain-containing protein</fullName>
    </recommendedName>
</protein>
<sequence>MVSTTLTAIVSRSAMQAHSRTLVKTLTYRVLMLLVTISVAFFVTGSAGDAINIGIAANLLKTGTYYGYERLWAHVSWGVEE</sequence>
<dbReference type="InterPro" id="IPR018638">
    <property type="entry name" value="DUF2061_membrane"/>
</dbReference>
<dbReference type="Pfam" id="PF09834">
    <property type="entry name" value="DUF2061"/>
    <property type="match status" value="1"/>
</dbReference>